<dbReference type="InterPro" id="IPR004843">
    <property type="entry name" value="Calcineurin-like_PHP"/>
</dbReference>
<dbReference type="GO" id="GO:0016787">
    <property type="term" value="F:hydrolase activity"/>
    <property type="evidence" value="ECO:0007669"/>
    <property type="project" value="UniProtKB-KW"/>
</dbReference>
<dbReference type="InterPro" id="IPR029052">
    <property type="entry name" value="Metallo-depent_PP-like"/>
</dbReference>
<name>A0ABT2LJG7_9HYPH</name>
<proteinExistence type="predicted"/>
<dbReference type="PANTHER" id="PTHR39323:SF1">
    <property type="entry name" value="BLR1149 PROTEIN"/>
    <property type="match status" value="1"/>
</dbReference>
<dbReference type="Pfam" id="PF00149">
    <property type="entry name" value="Metallophos"/>
    <property type="match status" value="1"/>
</dbReference>
<keyword evidence="2" id="KW-0255">Endonuclease</keyword>
<evidence type="ECO:0000313" key="3">
    <source>
        <dbReference type="Proteomes" id="UP001320831"/>
    </source>
</evidence>
<dbReference type="NCBIfam" id="TIGR04123">
    <property type="entry name" value="P_estr_lig_assc"/>
    <property type="match status" value="1"/>
</dbReference>
<keyword evidence="2" id="KW-0436">Ligase</keyword>
<dbReference type="EC" id="3.1.-.-" evidence="2"/>
<sequence>MGGVLPAVEIAVAGEGAVCDPSGALYLPADRLLVVSDLHLEKGSSYARRGSMLPPYDTAATLKRLAAVIDRHRPAAVVSLGDSFHDAGGAGRMPEAFRERLLALMAGRQWYWISGNHDPLPPEGLPGHWVEELAVGSLIFRHEPSQGEAEGEIAGHLHPGARIVRRGRSVRRACFASDGARLVMPAFGSLTGTLNVLDRAFAGLFRREALTAYMLGAERVYPITGAMLRPA</sequence>
<organism evidence="2 3">
    <name type="scientific">Chelativorans salis</name>
    <dbReference type="NCBI Taxonomy" id="2978478"/>
    <lineage>
        <taxon>Bacteria</taxon>
        <taxon>Pseudomonadati</taxon>
        <taxon>Pseudomonadota</taxon>
        <taxon>Alphaproteobacteria</taxon>
        <taxon>Hyphomicrobiales</taxon>
        <taxon>Phyllobacteriaceae</taxon>
        <taxon>Chelativorans</taxon>
    </lineage>
</organism>
<feature type="domain" description="Calcineurin-like phosphoesterase" evidence="1">
    <location>
        <begin position="31"/>
        <end position="151"/>
    </location>
</feature>
<dbReference type="GO" id="GO:0016874">
    <property type="term" value="F:ligase activity"/>
    <property type="evidence" value="ECO:0007669"/>
    <property type="project" value="UniProtKB-KW"/>
</dbReference>
<accession>A0ABT2LJG7</accession>
<dbReference type="Gene3D" id="3.60.21.10">
    <property type="match status" value="1"/>
</dbReference>
<protein>
    <submittedName>
        <fullName evidence="2">Ligase-associated DNA damage response endonuclease PdeM</fullName>
        <ecNumber evidence="2">3.1.-.-</ecNumber>
    </submittedName>
</protein>
<dbReference type="PANTHER" id="PTHR39323">
    <property type="entry name" value="BLR1149 PROTEIN"/>
    <property type="match status" value="1"/>
</dbReference>
<reference evidence="2 3" key="1">
    <citation type="submission" date="2022-09" db="EMBL/GenBank/DDBJ databases">
        <title>Chelativorans salina sp. nov., a novel slightly halophilic bacterium isolated from a saline lake sediment enrichment.</title>
        <authorList>
            <person name="Gao L."/>
            <person name="Fang B.-Z."/>
            <person name="Li W.-J."/>
        </authorList>
    </citation>
    <scope>NUCLEOTIDE SEQUENCE [LARGE SCALE GENOMIC DNA]</scope>
    <source>
        <strain evidence="2 3">EGI FJ00035</strain>
    </source>
</reference>
<dbReference type="EMBL" id="JAOCZP010000001">
    <property type="protein sequence ID" value="MCT7374484.1"/>
    <property type="molecule type" value="Genomic_DNA"/>
</dbReference>
<evidence type="ECO:0000313" key="2">
    <source>
        <dbReference type="EMBL" id="MCT7374484.1"/>
    </source>
</evidence>
<dbReference type="InterPro" id="IPR024173">
    <property type="entry name" value="Pesterase_MJ0037-like"/>
</dbReference>
<keyword evidence="2" id="KW-0378">Hydrolase</keyword>
<comment type="caution">
    <text evidence="2">The sequence shown here is derived from an EMBL/GenBank/DDBJ whole genome shotgun (WGS) entry which is preliminary data.</text>
</comment>
<dbReference type="PIRSF" id="PIRSF000887">
    <property type="entry name" value="Pesterase_MJ0037"/>
    <property type="match status" value="1"/>
</dbReference>
<keyword evidence="3" id="KW-1185">Reference proteome</keyword>
<dbReference type="SUPFAM" id="SSF56300">
    <property type="entry name" value="Metallo-dependent phosphatases"/>
    <property type="match status" value="1"/>
</dbReference>
<keyword evidence="2" id="KW-0540">Nuclease</keyword>
<dbReference type="InterPro" id="IPR026336">
    <property type="entry name" value="PdeM-like"/>
</dbReference>
<gene>
    <name evidence="2" type="primary">pdeM</name>
    <name evidence="2" type="ORF">N5A92_05485</name>
</gene>
<dbReference type="Proteomes" id="UP001320831">
    <property type="component" value="Unassembled WGS sequence"/>
</dbReference>
<evidence type="ECO:0000259" key="1">
    <source>
        <dbReference type="Pfam" id="PF00149"/>
    </source>
</evidence>
<dbReference type="GO" id="GO:0004519">
    <property type="term" value="F:endonuclease activity"/>
    <property type="evidence" value="ECO:0007669"/>
    <property type="project" value="UniProtKB-KW"/>
</dbReference>